<sequence>MARRHVFMACTTLSNPSTKETSNFVRLCCLLIDVGSCVLREIFDSKCPPGNLHAVLAQPQNKEKLRSLRKKRVLSRSQWFTLYPACQSLVSSRDLEISSLLLLLRNIFGLTFPTGSSNKLPPATDTSPEADITRIKVLRDRVYSHTASGSVDDSTFSSYWNDIKDIFLRIGGTRYWYHINDIKLDYKQLLSKWLKDEDCIAEESNEETIIKKAREEGDMEDSIDVSEQNSWKRGVCNFS</sequence>
<proteinExistence type="predicted"/>
<dbReference type="InterPro" id="IPR041249">
    <property type="entry name" value="HEPN_DZIP3"/>
</dbReference>
<dbReference type="PANTHER" id="PTHR46844:SF1">
    <property type="entry name" value="SLR5058 PROTEIN"/>
    <property type="match status" value="1"/>
</dbReference>
<reference evidence="3" key="1">
    <citation type="journal article" date="2017" name="bioRxiv">
        <title>Comparative analysis of the genomes of Stylophora pistillata and Acropora digitifera provides evidence for extensive differences between species of corals.</title>
        <authorList>
            <person name="Voolstra C.R."/>
            <person name="Li Y."/>
            <person name="Liew Y.J."/>
            <person name="Baumgarten S."/>
            <person name="Zoccola D."/>
            <person name="Flot J.-F."/>
            <person name="Tambutte S."/>
            <person name="Allemand D."/>
            <person name="Aranda M."/>
        </authorList>
    </citation>
    <scope>NUCLEOTIDE SEQUENCE [LARGE SCALE GENOMIC DNA]</scope>
</reference>
<feature type="domain" description="DZIP3-like HEPN" evidence="1">
    <location>
        <begin position="49"/>
        <end position="183"/>
    </location>
</feature>
<dbReference type="Pfam" id="PF18738">
    <property type="entry name" value="HEPN_DZIP3"/>
    <property type="match status" value="1"/>
</dbReference>
<protein>
    <submittedName>
        <fullName evidence="2">E3 ubiquitin-protein ligase DZIP3</fullName>
    </submittedName>
</protein>
<comment type="caution">
    <text evidence="2">The sequence shown here is derived from an EMBL/GenBank/DDBJ whole genome shotgun (WGS) entry which is preliminary data.</text>
</comment>
<evidence type="ECO:0000313" key="3">
    <source>
        <dbReference type="Proteomes" id="UP000225706"/>
    </source>
</evidence>
<gene>
    <name evidence="2" type="primary">DZIP3</name>
    <name evidence="2" type="ORF">AWC38_SpisGene24209</name>
</gene>
<dbReference type="OrthoDB" id="5958466at2759"/>
<dbReference type="EMBL" id="LSMT01001749">
    <property type="protein sequence ID" value="PFX11913.1"/>
    <property type="molecule type" value="Genomic_DNA"/>
</dbReference>
<accession>A0A2B4R517</accession>
<dbReference type="PANTHER" id="PTHR46844">
    <property type="entry name" value="SLR5058 PROTEIN"/>
    <property type="match status" value="1"/>
</dbReference>
<keyword evidence="3" id="KW-1185">Reference proteome</keyword>
<dbReference type="Proteomes" id="UP000225706">
    <property type="component" value="Unassembled WGS sequence"/>
</dbReference>
<evidence type="ECO:0000313" key="2">
    <source>
        <dbReference type="EMBL" id="PFX11913.1"/>
    </source>
</evidence>
<dbReference type="AlphaFoldDB" id="A0A2B4R517"/>
<evidence type="ECO:0000259" key="1">
    <source>
        <dbReference type="Pfam" id="PF18738"/>
    </source>
</evidence>
<name>A0A2B4R517_STYPI</name>
<organism evidence="2 3">
    <name type="scientific">Stylophora pistillata</name>
    <name type="common">Smooth cauliflower coral</name>
    <dbReference type="NCBI Taxonomy" id="50429"/>
    <lineage>
        <taxon>Eukaryota</taxon>
        <taxon>Metazoa</taxon>
        <taxon>Cnidaria</taxon>
        <taxon>Anthozoa</taxon>
        <taxon>Hexacorallia</taxon>
        <taxon>Scleractinia</taxon>
        <taxon>Astrocoeniina</taxon>
        <taxon>Pocilloporidae</taxon>
        <taxon>Stylophora</taxon>
    </lineage>
</organism>